<gene>
    <name evidence="2" type="ORF">L873DRAFT_1780813</name>
</gene>
<dbReference type="STRING" id="1336337.A0A3N4JCV7"/>
<keyword evidence="3" id="KW-1185">Reference proteome</keyword>
<feature type="compositionally biased region" description="Basic and acidic residues" evidence="1">
    <location>
        <begin position="179"/>
        <end position="197"/>
    </location>
</feature>
<name>A0A3N4JCV7_9PEZI</name>
<evidence type="ECO:0000313" key="3">
    <source>
        <dbReference type="Proteomes" id="UP000276215"/>
    </source>
</evidence>
<protein>
    <submittedName>
        <fullName evidence="2">Uncharacterized protein</fullName>
    </submittedName>
</protein>
<feature type="compositionally biased region" description="Polar residues" evidence="1">
    <location>
        <begin position="198"/>
        <end position="209"/>
    </location>
</feature>
<dbReference type="AlphaFoldDB" id="A0A3N4JCV7"/>
<accession>A0A3N4JCV7</accession>
<dbReference type="OrthoDB" id="5407653at2759"/>
<organism evidence="2 3">
    <name type="scientific">Choiromyces venosus 120613-1</name>
    <dbReference type="NCBI Taxonomy" id="1336337"/>
    <lineage>
        <taxon>Eukaryota</taxon>
        <taxon>Fungi</taxon>
        <taxon>Dikarya</taxon>
        <taxon>Ascomycota</taxon>
        <taxon>Pezizomycotina</taxon>
        <taxon>Pezizomycetes</taxon>
        <taxon>Pezizales</taxon>
        <taxon>Tuberaceae</taxon>
        <taxon>Choiromyces</taxon>
    </lineage>
</organism>
<proteinExistence type="predicted"/>
<reference evidence="2 3" key="1">
    <citation type="journal article" date="2018" name="Nat. Ecol. Evol.">
        <title>Pezizomycetes genomes reveal the molecular basis of ectomycorrhizal truffle lifestyle.</title>
        <authorList>
            <person name="Murat C."/>
            <person name="Payen T."/>
            <person name="Noel B."/>
            <person name="Kuo A."/>
            <person name="Morin E."/>
            <person name="Chen J."/>
            <person name="Kohler A."/>
            <person name="Krizsan K."/>
            <person name="Balestrini R."/>
            <person name="Da Silva C."/>
            <person name="Montanini B."/>
            <person name="Hainaut M."/>
            <person name="Levati E."/>
            <person name="Barry K.W."/>
            <person name="Belfiori B."/>
            <person name="Cichocki N."/>
            <person name="Clum A."/>
            <person name="Dockter R.B."/>
            <person name="Fauchery L."/>
            <person name="Guy J."/>
            <person name="Iotti M."/>
            <person name="Le Tacon F."/>
            <person name="Lindquist E.A."/>
            <person name="Lipzen A."/>
            <person name="Malagnac F."/>
            <person name="Mello A."/>
            <person name="Molinier V."/>
            <person name="Miyauchi S."/>
            <person name="Poulain J."/>
            <person name="Riccioni C."/>
            <person name="Rubini A."/>
            <person name="Sitrit Y."/>
            <person name="Splivallo R."/>
            <person name="Traeger S."/>
            <person name="Wang M."/>
            <person name="Zifcakova L."/>
            <person name="Wipf D."/>
            <person name="Zambonelli A."/>
            <person name="Paolocci F."/>
            <person name="Nowrousian M."/>
            <person name="Ottonello S."/>
            <person name="Baldrian P."/>
            <person name="Spatafora J.W."/>
            <person name="Henrissat B."/>
            <person name="Nagy L.G."/>
            <person name="Aury J.M."/>
            <person name="Wincker P."/>
            <person name="Grigoriev I.V."/>
            <person name="Bonfante P."/>
            <person name="Martin F.M."/>
        </authorList>
    </citation>
    <scope>NUCLEOTIDE SEQUENCE [LARGE SCALE GENOMIC DNA]</scope>
    <source>
        <strain evidence="2 3">120613-1</strain>
    </source>
</reference>
<dbReference type="EMBL" id="ML120491">
    <property type="protein sequence ID" value="RPA91654.1"/>
    <property type="molecule type" value="Genomic_DNA"/>
</dbReference>
<feature type="region of interest" description="Disordered" evidence="1">
    <location>
        <begin position="161"/>
        <end position="224"/>
    </location>
</feature>
<evidence type="ECO:0000256" key="1">
    <source>
        <dbReference type="SAM" id="MobiDB-lite"/>
    </source>
</evidence>
<sequence length="460" mass="51898">MFSNWATVAATPIQGLDGSSSSGSRIKPPVQFTGPKIFPRYSPPQTSSSSFAVPSQERSLYTFFAKIKKATEVTPEHLNTLGVSVEYGVPIEKLLPGDGVSFIPADDDKIFSERRRELLILNDDAVEALARRRKDIRLGHMYRFYQGVDMVKIYYPTEPPSDPLTPISSGDEAGNGGKRKAEEVVQGGVEKKGKPEESSTTATTPVSESPKTDGEEEDDRKFSMPEKFREELVKNFIEPICWGYGVRIYPPRAPPRVALQKSRFLVHMTNYIYLTPALPAEARSGLVEGPVMGVQVRHEFEFSKKKSDDSMDVDGEEEVEDLVGITREVAAALCIAQDRRKGPREDRKEGKTEKKVRYRAVGKNGKWHDDIFLLTSLHHHVSITRISVSQPYLRFLETGQMPNPNHEYFQTEEGKDWDKIKVQKTKFWDLLDPEERTEAGRSFSGVLGWLSRNESRGRLL</sequence>
<dbReference type="Proteomes" id="UP000276215">
    <property type="component" value="Unassembled WGS sequence"/>
</dbReference>
<evidence type="ECO:0000313" key="2">
    <source>
        <dbReference type="EMBL" id="RPA91654.1"/>
    </source>
</evidence>